<feature type="domain" description="DUF927" evidence="2">
    <location>
        <begin position="55"/>
        <end position="336"/>
    </location>
</feature>
<dbReference type="RefSeq" id="WP_133637809.1">
    <property type="nucleotide sequence ID" value="NZ_SNZJ01000028.1"/>
</dbReference>
<reference evidence="3 4" key="1">
    <citation type="submission" date="2019-03" db="EMBL/GenBank/DDBJ databases">
        <title>Genomic Encyclopedia of Type Strains, Phase III (KMG-III): the genomes of soil and plant-associated and newly described type strains.</title>
        <authorList>
            <person name="Whitman W."/>
        </authorList>
    </citation>
    <scope>NUCLEOTIDE SEQUENCE [LARGE SCALE GENOMIC DNA]</scope>
    <source>
        <strain evidence="3 4">CECT 5797</strain>
    </source>
</reference>
<accession>A0A4R6ZDJ6</accession>
<sequence>MGANEKQPGGGRAANLSNIEKIKAESPYSTDARQKSPKENRPFFANYAIATKFGKPGLYFHGLRPSKSGDPEPFDAWVCGPIEALAASCDERGDNHGLLLRFKPARGPWRQWAVPMAMLKGSGEELRGELLSMGLRLNPNAHKRLNEWLAQAEPERHVIAATRVGWHDLEGSRAFVLPRKTIMPGNLGEKITFQAEHATDEYTAAGTLENWRQEIGILCRGNPMPVLAVSAALAGPLLHLAHRETAGIHFVGDSSCGKTTCLEAAASVWGGPDFKRTWRATGNGLEGIAAALSDTALILDEIGEADGREIGSMIYSLGNGVGKTRATRTGTAKQPQRWRLAILSSGERTLEAQMIEAEKRPNTGQAARLLNVPVQRQHGVFDTLHHLPDGRALSDHLKEAVRRCYGTLGPAFVERLVHEERDLAGEVACLAGQFDSTNPFQGRAASTLALIALAGELATEYGLTGWQKGDALEAAILAFDTWKKGQGGTQTEHQKILANVRGFLEKHGDSRFSYIEATHPVNNRTGWWRDDVNGRVYFFNREGLKEALGGFDTRRGLDALDAAGWIVERDGSARSTKLRIRGQRPRLYAIRPADEESLS</sequence>
<evidence type="ECO:0000256" key="1">
    <source>
        <dbReference type="SAM" id="MobiDB-lite"/>
    </source>
</evidence>
<dbReference type="InterPro" id="IPR009270">
    <property type="entry name" value="DUF927"/>
</dbReference>
<comment type="caution">
    <text evidence="3">The sequence shown here is derived from an EMBL/GenBank/DDBJ whole genome shotgun (WGS) entry which is preliminary data.</text>
</comment>
<dbReference type="EMBL" id="SNZJ01000028">
    <property type="protein sequence ID" value="TDR50211.1"/>
    <property type="molecule type" value="Genomic_DNA"/>
</dbReference>
<evidence type="ECO:0000313" key="4">
    <source>
        <dbReference type="Proteomes" id="UP000295212"/>
    </source>
</evidence>
<evidence type="ECO:0000259" key="2">
    <source>
        <dbReference type="Pfam" id="PF06048"/>
    </source>
</evidence>
<dbReference type="OrthoDB" id="784829at2"/>
<name>A0A4R6ZDJ6_9GAMM</name>
<organism evidence="3 4">
    <name type="scientific">Halomonas ventosae</name>
    <dbReference type="NCBI Taxonomy" id="229007"/>
    <lineage>
        <taxon>Bacteria</taxon>
        <taxon>Pseudomonadati</taxon>
        <taxon>Pseudomonadota</taxon>
        <taxon>Gammaproteobacteria</taxon>
        <taxon>Oceanospirillales</taxon>
        <taxon>Halomonadaceae</taxon>
        <taxon>Halomonas</taxon>
    </lineage>
</organism>
<dbReference type="Proteomes" id="UP000295212">
    <property type="component" value="Unassembled WGS sequence"/>
</dbReference>
<gene>
    <name evidence="3" type="ORF">DFP85_1289</name>
</gene>
<protein>
    <submittedName>
        <fullName evidence="3">Uncharacterized protein (DUF927 family)</fullName>
    </submittedName>
</protein>
<dbReference type="Pfam" id="PF06048">
    <property type="entry name" value="DUF927"/>
    <property type="match status" value="1"/>
</dbReference>
<proteinExistence type="predicted"/>
<dbReference type="AlphaFoldDB" id="A0A4R6ZDJ6"/>
<feature type="region of interest" description="Disordered" evidence="1">
    <location>
        <begin position="1"/>
        <end position="40"/>
    </location>
</feature>
<evidence type="ECO:0000313" key="3">
    <source>
        <dbReference type="EMBL" id="TDR50211.1"/>
    </source>
</evidence>